<protein>
    <submittedName>
        <fullName evidence="1">Uncharacterized protein</fullName>
    </submittedName>
</protein>
<reference evidence="1" key="1">
    <citation type="submission" date="2019-08" db="EMBL/GenBank/DDBJ databases">
        <title>The genome of the North American firefly Photinus pyralis.</title>
        <authorList>
            <consortium name="Photinus pyralis genome working group"/>
            <person name="Fallon T.R."/>
            <person name="Sander Lower S.E."/>
            <person name="Weng J.-K."/>
        </authorList>
    </citation>
    <scope>NUCLEOTIDE SEQUENCE</scope>
    <source>
        <strain evidence="1">TRF0915ILg1</strain>
        <tissue evidence="1">Whole body</tissue>
    </source>
</reference>
<evidence type="ECO:0000313" key="1">
    <source>
        <dbReference type="EMBL" id="KAF2898734.1"/>
    </source>
</evidence>
<dbReference type="AlphaFoldDB" id="A0A8K0D3W7"/>
<evidence type="ECO:0000313" key="2">
    <source>
        <dbReference type="Proteomes" id="UP000801492"/>
    </source>
</evidence>
<name>A0A8K0D3W7_IGNLU</name>
<organism evidence="1 2">
    <name type="scientific">Ignelater luminosus</name>
    <name type="common">Cucubano</name>
    <name type="synonym">Pyrophorus luminosus</name>
    <dbReference type="NCBI Taxonomy" id="2038154"/>
    <lineage>
        <taxon>Eukaryota</taxon>
        <taxon>Metazoa</taxon>
        <taxon>Ecdysozoa</taxon>
        <taxon>Arthropoda</taxon>
        <taxon>Hexapoda</taxon>
        <taxon>Insecta</taxon>
        <taxon>Pterygota</taxon>
        <taxon>Neoptera</taxon>
        <taxon>Endopterygota</taxon>
        <taxon>Coleoptera</taxon>
        <taxon>Polyphaga</taxon>
        <taxon>Elateriformia</taxon>
        <taxon>Elateroidea</taxon>
        <taxon>Elateridae</taxon>
        <taxon>Agrypninae</taxon>
        <taxon>Pyrophorini</taxon>
        <taxon>Ignelater</taxon>
    </lineage>
</organism>
<keyword evidence="2" id="KW-1185">Reference proteome</keyword>
<dbReference type="EMBL" id="VTPC01003300">
    <property type="protein sequence ID" value="KAF2898734.1"/>
    <property type="molecule type" value="Genomic_DNA"/>
</dbReference>
<feature type="non-terminal residue" evidence="1">
    <location>
        <position position="67"/>
    </location>
</feature>
<dbReference type="Proteomes" id="UP000801492">
    <property type="component" value="Unassembled WGS sequence"/>
</dbReference>
<sequence length="67" mass="7342">MLENRRAQLTCLRSLQLILTAVARLRVHKEFRESSLVRLQPLVGLVKRSADLLAGLCVSVEAVGVGS</sequence>
<comment type="caution">
    <text evidence="1">The sequence shown here is derived from an EMBL/GenBank/DDBJ whole genome shotgun (WGS) entry which is preliminary data.</text>
</comment>
<proteinExistence type="predicted"/>
<accession>A0A8K0D3W7</accession>
<gene>
    <name evidence="1" type="ORF">ILUMI_07440</name>
</gene>